<protein>
    <submittedName>
        <fullName evidence="1">Uncharacterized protein</fullName>
    </submittedName>
</protein>
<accession>A0ABW3HRG0</accession>
<sequence length="632" mass="72971">MSMNTHFEKWLWIELIGFDNQLPDYGVEDFLSRVGFHPEGLSILFFTPDFIHAHQGMKREWALPPECCSYAGRPYGRERMRQVWTNFQLHGLVKELQRQRVEVYCSFFNLFEYISEGQILASEWCDDHRYLCELRKDGEYYGSLNPLRRFKDGSYYEDLFIEKLSETLSDYGFDGYHGSDGYTSPRITLADADYSDDMVGQFRETLSPDMANLIAPLCEGHPDQLKQRAEWIWENMREQWIGFYSDRWEQLWRKIVNSMHAEGRKVLFNTAWTRDPFEALYRYGVDYKRIANTGIDGFVVETVISSLSIGAAGVEMEPYYDFMAMLLTIKAYVPEARLICLNSIHDTTERWDALRHAPTVLERDIYSLSNLFVVDERGELARCSSGFVACLSDGIEKHEWQWIDKRWELGFEANPKQWRGACLVWSDRAFERQLNDYIGGRGWTAHKFVHELSSRGVPLYAAVRIEQLHLINGPIVVVNPHLFPEEELAAIMRYDKGARFLLGSEPDAYSNAGEDVTSRDPSSWLDPLPVREISMAYLQSIVDQIIESSDTPAIQSGKGEFKIMAYETDAGCSRVFIYNENMNYASATIDWGRAIRKVIIKNDFPGVPITPEDSGFQVRVPGRGIVILDVYL</sequence>
<keyword evidence="2" id="KW-1185">Reference proteome</keyword>
<dbReference type="RefSeq" id="WP_377564523.1">
    <property type="nucleotide sequence ID" value="NZ_JBHTJZ010000014.1"/>
</dbReference>
<comment type="caution">
    <text evidence="1">The sequence shown here is derived from an EMBL/GenBank/DDBJ whole genome shotgun (WGS) entry which is preliminary data.</text>
</comment>
<organism evidence="1 2">
    <name type="scientific">Paenibacillus chungangensis</name>
    <dbReference type="NCBI Taxonomy" id="696535"/>
    <lineage>
        <taxon>Bacteria</taxon>
        <taxon>Bacillati</taxon>
        <taxon>Bacillota</taxon>
        <taxon>Bacilli</taxon>
        <taxon>Bacillales</taxon>
        <taxon>Paenibacillaceae</taxon>
        <taxon>Paenibacillus</taxon>
    </lineage>
</organism>
<gene>
    <name evidence="1" type="ORF">ACFQ2I_12200</name>
</gene>
<dbReference type="Proteomes" id="UP001596989">
    <property type="component" value="Unassembled WGS sequence"/>
</dbReference>
<evidence type="ECO:0000313" key="1">
    <source>
        <dbReference type="EMBL" id="MFD0960153.1"/>
    </source>
</evidence>
<reference evidence="2" key="1">
    <citation type="journal article" date="2019" name="Int. J. Syst. Evol. Microbiol.">
        <title>The Global Catalogue of Microorganisms (GCM) 10K type strain sequencing project: providing services to taxonomists for standard genome sequencing and annotation.</title>
        <authorList>
            <consortium name="The Broad Institute Genomics Platform"/>
            <consortium name="The Broad Institute Genome Sequencing Center for Infectious Disease"/>
            <person name="Wu L."/>
            <person name="Ma J."/>
        </authorList>
    </citation>
    <scope>NUCLEOTIDE SEQUENCE [LARGE SCALE GENOMIC DNA]</scope>
    <source>
        <strain evidence="2">CCUG 59129</strain>
    </source>
</reference>
<proteinExistence type="predicted"/>
<evidence type="ECO:0000313" key="2">
    <source>
        <dbReference type="Proteomes" id="UP001596989"/>
    </source>
</evidence>
<name>A0ABW3HRG0_9BACL</name>
<dbReference type="EMBL" id="JBHTJZ010000014">
    <property type="protein sequence ID" value="MFD0960153.1"/>
    <property type="molecule type" value="Genomic_DNA"/>
</dbReference>